<comment type="pathway">
    <text evidence="2">Amino-sugar metabolism; 1,6-anhydro-N-acetylmuramate degradation.</text>
</comment>
<evidence type="ECO:0000256" key="1">
    <source>
        <dbReference type="ARBA" id="ARBA00023277"/>
    </source>
</evidence>
<keyword evidence="2" id="KW-0067">ATP-binding</keyword>
<sequence>MLKAEPVWALGTMSGTSLDGVDAAALLTDGETILGFGPSAYRPYSAEERAVIRAAFGRWPGEAGVEAAAEVVETAHAELLSELLEACPEAALIGFHGQTLAHDPQGLAGPRRTHQAGDGVVLAEVLGRDVVWDFRSSDVELGGEGAPLVPYFHFACAKWAGLAEPVAFLNLGGVGNVTYVDPREPGPEVPGAVLAFDTGPANAPLDDYMRLHLGQATDAGGALALSGQADAAAVARFLAHPFFMRMPPKSLDRNEFHALLQALVAPLSEADALATLVACAAAAVARGGEHFPSPPGAVFVAGGGRHNRALMAALAQRLPCAVAPVEELELDGDMLEAQAFAHLAVRVARGLPTTGPSTTGVSALVGGGRVSVPQGV</sequence>
<dbReference type="GO" id="GO:0016301">
    <property type="term" value="F:kinase activity"/>
    <property type="evidence" value="ECO:0007669"/>
    <property type="project" value="UniProtKB-KW"/>
</dbReference>
<comment type="caution">
    <text evidence="3">The sequence shown here is derived from an EMBL/GenBank/DDBJ whole genome shotgun (WGS) entry which is preliminary data.</text>
</comment>
<dbReference type="Pfam" id="PF03702">
    <property type="entry name" value="AnmK"/>
    <property type="match status" value="1"/>
</dbReference>
<dbReference type="HAMAP" id="MF_01270">
    <property type="entry name" value="AnhMurNAc_kinase"/>
    <property type="match status" value="1"/>
</dbReference>
<comment type="pathway">
    <text evidence="2">Cell wall biogenesis; peptidoglycan recycling.</text>
</comment>
<dbReference type="Gene3D" id="3.30.420.40">
    <property type="match status" value="2"/>
</dbReference>
<gene>
    <name evidence="2" type="primary">anmK</name>
    <name evidence="3" type="ORF">ACFSM0_08675</name>
</gene>
<evidence type="ECO:0000256" key="2">
    <source>
        <dbReference type="HAMAP-Rule" id="MF_01270"/>
    </source>
</evidence>
<organism evidence="3 4">
    <name type="scientific">Rhodobacter lacus</name>
    <dbReference type="NCBI Taxonomy" id="1641972"/>
    <lineage>
        <taxon>Bacteria</taxon>
        <taxon>Pseudomonadati</taxon>
        <taxon>Pseudomonadota</taxon>
        <taxon>Alphaproteobacteria</taxon>
        <taxon>Rhodobacterales</taxon>
        <taxon>Rhodobacter group</taxon>
        <taxon>Rhodobacter</taxon>
    </lineage>
</organism>
<keyword evidence="4" id="KW-1185">Reference proteome</keyword>
<dbReference type="SUPFAM" id="SSF53067">
    <property type="entry name" value="Actin-like ATPase domain"/>
    <property type="match status" value="1"/>
</dbReference>
<comment type="similarity">
    <text evidence="2">Belongs to the anhydro-N-acetylmuramic acid kinase family.</text>
</comment>
<keyword evidence="2 3" id="KW-0418">Kinase</keyword>
<comment type="function">
    <text evidence="2">Catalyzes the specific phosphorylation of 1,6-anhydro-N-acetylmuramic acid (anhMurNAc) with the simultaneous cleavage of the 1,6-anhydro ring, generating MurNAc-6-P. Is required for the utilization of anhMurNAc either imported from the medium or derived from its own cell wall murein, and thus plays a role in cell wall recycling.</text>
</comment>
<name>A0ABW5A9J0_9RHOB</name>
<dbReference type="Proteomes" id="UP001597413">
    <property type="component" value="Unassembled WGS sequence"/>
</dbReference>
<dbReference type="PANTHER" id="PTHR30605:SF0">
    <property type="entry name" value="ANHYDRO-N-ACETYLMURAMIC ACID KINASE"/>
    <property type="match status" value="1"/>
</dbReference>
<dbReference type="EC" id="2.7.1.170" evidence="2"/>
<accession>A0ABW5A9J0</accession>
<keyword evidence="2 3" id="KW-0808">Transferase</keyword>
<dbReference type="NCBIfam" id="NF007141">
    <property type="entry name" value="PRK09585.1-5"/>
    <property type="match status" value="1"/>
</dbReference>
<dbReference type="EMBL" id="JBHUIX010000009">
    <property type="protein sequence ID" value="MFD2174161.1"/>
    <property type="molecule type" value="Genomic_DNA"/>
</dbReference>
<proteinExistence type="inferred from homology"/>
<reference evidence="4" key="1">
    <citation type="journal article" date="2019" name="Int. J. Syst. Evol. Microbiol.">
        <title>The Global Catalogue of Microorganisms (GCM) 10K type strain sequencing project: providing services to taxonomists for standard genome sequencing and annotation.</title>
        <authorList>
            <consortium name="The Broad Institute Genomics Platform"/>
            <consortium name="The Broad Institute Genome Sequencing Center for Infectious Disease"/>
            <person name="Wu L."/>
            <person name="Ma J."/>
        </authorList>
    </citation>
    <scope>NUCLEOTIDE SEQUENCE [LARGE SCALE GENOMIC DNA]</scope>
    <source>
        <strain evidence="4">CCUG 55131</strain>
    </source>
</reference>
<dbReference type="InterPro" id="IPR043129">
    <property type="entry name" value="ATPase_NBD"/>
</dbReference>
<comment type="catalytic activity">
    <reaction evidence="2">
        <text>1,6-anhydro-N-acetyl-beta-muramate + ATP + H2O = N-acetyl-D-muramate 6-phosphate + ADP + H(+)</text>
        <dbReference type="Rhea" id="RHEA:24952"/>
        <dbReference type="ChEBI" id="CHEBI:15377"/>
        <dbReference type="ChEBI" id="CHEBI:15378"/>
        <dbReference type="ChEBI" id="CHEBI:30616"/>
        <dbReference type="ChEBI" id="CHEBI:58690"/>
        <dbReference type="ChEBI" id="CHEBI:58722"/>
        <dbReference type="ChEBI" id="CHEBI:456216"/>
        <dbReference type="EC" id="2.7.1.170"/>
    </reaction>
</comment>
<dbReference type="RefSeq" id="WP_377389358.1">
    <property type="nucleotide sequence ID" value="NZ_JBHUIX010000009.1"/>
</dbReference>
<protein>
    <recommendedName>
        <fullName evidence="2">Anhydro-N-acetylmuramic acid kinase</fullName>
        <ecNumber evidence="2">2.7.1.170</ecNumber>
    </recommendedName>
    <alternativeName>
        <fullName evidence="2">AnhMurNAc kinase</fullName>
    </alternativeName>
</protein>
<feature type="binding site" evidence="2">
    <location>
        <begin position="15"/>
        <end position="22"/>
    </location>
    <ligand>
        <name>ATP</name>
        <dbReference type="ChEBI" id="CHEBI:30616"/>
    </ligand>
</feature>
<dbReference type="PANTHER" id="PTHR30605">
    <property type="entry name" value="ANHYDRO-N-ACETYLMURAMIC ACID KINASE"/>
    <property type="match status" value="1"/>
</dbReference>
<keyword evidence="2" id="KW-0547">Nucleotide-binding</keyword>
<evidence type="ECO:0000313" key="4">
    <source>
        <dbReference type="Proteomes" id="UP001597413"/>
    </source>
</evidence>
<keyword evidence="1 2" id="KW-0119">Carbohydrate metabolism</keyword>
<evidence type="ECO:0000313" key="3">
    <source>
        <dbReference type="EMBL" id="MFD2174161.1"/>
    </source>
</evidence>
<dbReference type="InterPro" id="IPR005338">
    <property type="entry name" value="Anhydro_N_Ac-Mur_kinase"/>
</dbReference>